<proteinExistence type="predicted"/>
<dbReference type="EMBL" id="HG994373">
    <property type="protein sequence ID" value="CAF1725943.1"/>
    <property type="molecule type" value="Genomic_DNA"/>
</dbReference>
<name>A0A816J483_BRANA</name>
<protein>
    <submittedName>
        <fullName evidence="1">(rape) hypothetical protein</fullName>
    </submittedName>
</protein>
<evidence type="ECO:0000313" key="1">
    <source>
        <dbReference type="EMBL" id="CAF1725943.1"/>
    </source>
</evidence>
<dbReference type="AlphaFoldDB" id="A0A816J483"/>
<dbReference type="Proteomes" id="UP001295469">
    <property type="component" value="Chromosome C09"/>
</dbReference>
<reference evidence="1" key="1">
    <citation type="submission" date="2021-01" db="EMBL/GenBank/DDBJ databases">
        <authorList>
            <consortium name="Genoscope - CEA"/>
            <person name="William W."/>
        </authorList>
    </citation>
    <scope>NUCLEOTIDE SEQUENCE</scope>
</reference>
<accession>A0A816J483</accession>
<gene>
    <name evidence="1" type="ORF">DARMORV10_C09P22580.1</name>
</gene>
<organism evidence="1">
    <name type="scientific">Brassica napus</name>
    <name type="common">Rape</name>
    <dbReference type="NCBI Taxonomy" id="3708"/>
    <lineage>
        <taxon>Eukaryota</taxon>
        <taxon>Viridiplantae</taxon>
        <taxon>Streptophyta</taxon>
        <taxon>Embryophyta</taxon>
        <taxon>Tracheophyta</taxon>
        <taxon>Spermatophyta</taxon>
        <taxon>Magnoliopsida</taxon>
        <taxon>eudicotyledons</taxon>
        <taxon>Gunneridae</taxon>
        <taxon>Pentapetalae</taxon>
        <taxon>rosids</taxon>
        <taxon>malvids</taxon>
        <taxon>Brassicales</taxon>
        <taxon>Brassicaceae</taxon>
        <taxon>Brassiceae</taxon>
        <taxon>Brassica</taxon>
    </lineage>
</organism>
<sequence length="33" mass="3741">MQNDISDVLDLTFSVDADEEKLILYEKNGGDRP</sequence>